<dbReference type="SUPFAM" id="SSF56112">
    <property type="entry name" value="Protein kinase-like (PK-like)"/>
    <property type="match status" value="1"/>
</dbReference>
<dbReference type="Gene3D" id="3.30.200.20">
    <property type="entry name" value="Phosphorylase Kinase, domain 1"/>
    <property type="match status" value="1"/>
</dbReference>
<evidence type="ECO:0000256" key="5">
    <source>
        <dbReference type="ARBA" id="ARBA00022741"/>
    </source>
</evidence>
<protein>
    <recommendedName>
        <fullName evidence="12">Protein kinase domain-containing protein</fullName>
    </recommendedName>
</protein>
<keyword evidence="3 11" id="KW-0812">Transmembrane</keyword>
<organism evidence="13 14">
    <name type="scientific">Rhynchospora tenuis</name>
    <dbReference type="NCBI Taxonomy" id="198213"/>
    <lineage>
        <taxon>Eukaryota</taxon>
        <taxon>Viridiplantae</taxon>
        <taxon>Streptophyta</taxon>
        <taxon>Embryophyta</taxon>
        <taxon>Tracheophyta</taxon>
        <taxon>Spermatophyta</taxon>
        <taxon>Magnoliopsida</taxon>
        <taxon>Liliopsida</taxon>
        <taxon>Poales</taxon>
        <taxon>Cyperaceae</taxon>
        <taxon>Cyperoideae</taxon>
        <taxon>Rhynchosporeae</taxon>
        <taxon>Rhynchospora</taxon>
    </lineage>
</organism>
<evidence type="ECO:0000259" key="12">
    <source>
        <dbReference type="PROSITE" id="PS50011"/>
    </source>
</evidence>
<evidence type="ECO:0000256" key="11">
    <source>
        <dbReference type="SAM" id="Phobius"/>
    </source>
</evidence>
<dbReference type="GO" id="GO:0004672">
    <property type="term" value="F:protein kinase activity"/>
    <property type="evidence" value="ECO:0007669"/>
    <property type="project" value="InterPro"/>
</dbReference>
<dbReference type="FunFam" id="1.10.510.10:FF:000537">
    <property type="entry name" value="Putative receptor-like protein kinase"/>
    <property type="match status" value="1"/>
</dbReference>
<dbReference type="GO" id="GO:0016020">
    <property type="term" value="C:membrane"/>
    <property type="evidence" value="ECO:0007669"/>
    <property type="project" value="UniProtKB-SubCell"/>
</dbReference>
<evidence type="ECO:0000256" key="10">
    <source>
        <dbReference type="PROSITE-ProRule" id="PRU10141"/>
    </source>
</evidence>
<dbReference type="PANTHER" id="PTHR47974">
    <property type="entry name" value="OS07G0415500 PROTEIN"/>
    <property type="match status" value="1"/>
</dbReference>
<evidence type="ECO:0000313" key="13">
    <source>
        <dbReference type="EMBL" id="KAJ3691473.1"/>
    </source>
</evidence>
<feature type="transmembrane region" description="Helical" evidence="11">
    <location>
        <begin position="155"/>
        <end position="172"/>
    </location>
</feature>
<keyword evidence="9 11" id="KW-0472">Membrane</keyword>
<keyword evidence="4" id="KW-0732">Signal</keyword>
<evidence type="ECO:0000256" key="2">
    <source>
        <dbReference type="ARBA" id="ARBA00022679"/>
    </source>
</evidence>
<dbReference type="Pfam" id="PF00069">
    <property type="entry name" value="Pkinase"/>
    <property type="match status" value="1"/>
</dbReference>
<dbReference type="Proteomes" id="UP001210211">
    <property type="component" value="Unassembled WGS sequence"/>
</dbReference>
<evidence type="ECO:0000256" key="6">
    <source>
        <dbReference type="ARBA" id="ARBA00022777"/>
    </source>
</evidence>
<evidence type="ECO:0000313" key="14">
    <source>
        <dbReference type="Proteomes" id="UP001210211"/>
    </source>
</evidence>
<evidence type="ECO:0000256" key="7">
    <source>
        <dbReference type="ARBA" id="ARBA00022840"/>
    </source>
</evidence>
<evidence type="ECO:0000256" key="8">
    <source>
        <dbReference type="ARBA" id="ARBA00022989"/>
    </source>
</evidence>
<feature type="transmembrane region" description="Helical" evidence="11">
    <location>
        <begin position="68"/>
        <end position="87"/>
    </location>
</feature>
<sequence length="633" mass="71486">MTFINTPLLKGRSLLFIKQTKKNNQMAIPTIEIIATAIIIPSLTLLFIIDRVKPGISSAKPRESIDSVFYIVVTAIVTLIHLAICYLYATRKTTLRKKILIIVLFLGSLVVLLPLRFFLRPRRWDFEFRLLFGIDVLAMVILVLNNFVPDTNHTILAVAFITILVLLFIHSADPYRQPFSPVFTGTISTIIYCALCYLYVKHIPHRKWRAAALSLFICIYITIVVIFGVYWYPDWHLYCYSVAGTDACSSLALWVWIYAPKLTVGQQVLLETEINPPEQYHILEMAGLPTRFTFRELETATRNFQTRIGEGGSGAVFKGFLEDGSVVAVKQIKGQPRGEIEFTTEITIIASLQHINLVRLLGYSLTPGGNRYLIYPFFENGSLDAWLFANEEKRVRLTWMLRYRIAIDVAKALAYLHHDCHHRILHLDIKPANILLDRGFKALISDFGISKSIGREESSVVTKARGTIGYLPPEMLVPNAISTKSDVYSYGLVLLELVGGRRNIMPLVDRESQPKQKSYFPKIAREKMMEGKLMEVVDESMLRNGEVREEEVKIVVQVALWCIQENPALRPSMTEVVEMLEGRMPVQVPPESPMFVVNFLLGESDASDLNQAIDDGEVAVASATVSISILSGR</sequence>
<feature type="transmembrane region" description="Helical" evidence="11">
    <location>
        <begin position="99"/>
        <end position="118"/>
    </location>
</feature>
<keyword evidence="5 10" id="KW-0547">Nucleotide-binding</keyword>
<keyword evidence="8 11" id="KW-1133">Transmembrane helix</keyword>
<evidence type="ECO:0000256" key="1">
    <source>
        <dbReference type="ARBA" id="ARBA00004167"/>
    </source>
</evidence>
<accession>A0AAD6EP09</accession>
<evidence type="ECO:0000256" key="4">
    <source>
        <dbReference type="ARBA" id="ARBA00022729"/>
    </source>
</evidence>
<dbReference type="AlphaFoldDB" id="A0AAD6EP09"/>
<dbReference type="InterPro" id="IPR017441">
    <property type="entry name" value="Protein_kinase_ATP_BS"/>
</dbReference>
<feature type="binding site" evidence="10">
    <location>
        <position position="330"/>
    </location>
    <ligand>
        <name>ATP</name>
        <dbReference type="ChEBI" id="CHEBI:30616"/>
    </ligand>
</feature>
<evidence type="ECO:0000256" key="9">
    <source>
        <dbReference type="ARBA" id="ARBA00023136"/>
    </source>
</evidence>
<feature type="transmembrane region" description="Helical" evidence="11">
    <location>
        <begin position="212"/>
        <end position="232"/>
    </location>
</feature>
<reference evidence="13 14" key="1">
    <citation type="journal article" date="2022" name="Cell">
        <title>Repeat-based holocentromeres influence genome architecture and karyotype evolution.</title>
        <authorList>
            <person name="Hofstatter P.G."/>
            <person name="Thangavel G."/>
            <person name="Lux T."/>
            <person name="Neumann P."/>
            <person name="Vondrak T."/>
            <person name="Novak P."/>
            <person name="Zhang M."/>
            <person name="Costa L."/>
            <person name="Castellani M."/>
            <person name="Scott A."/>
            <person name="Toegelov H."/>
            <person name="Fuchs J."/>
            <person name="Mata-Sucre Y."/>
            <person name="Dias Y."/>
            <person name="Vanzela A.L.L."/>
            <person name="Huettel B."/>
            <person name="Almeida C.C.S."/>
            <person name="Simkova H."/>
            <person name="Souza G."/>
            <person name="Pedrosa-Harand A."/>
            <person name="Macas J."/>
            <person name="Mayer K.F.X."/>
            <person name="Houben A."/>
            <person name="Marques A."/>
        </authorList>
    </citation>
    <scope>NUCLEOTIDE SEQUENCE [LARGE SCALE GENOMIC DNA]</scope>
    <source>
        <strain evidence="13">RhyTen1mFocal</strain>
    </source>
</reference>
<dbReference type="PROSITE" id="PS50011">
    <property type="entry name" value="PROTEIN_KINASE_DOM"/>
    <property type="match status" value="1"/>
</dbReference>
<keyword evidence="14" id="KW-1185">Reference proteome</keyword>
<dbReference type="FunFam" id="3.30.200.20:FF:000178">
    <property type="entry name" value="serine/threonine-protein kinase PBS1-like"/>
    <property type="match status" value="1"/>
</dbReference>
<evidence type="ECO:0000256" key="3">
    <source>
        <dbReference type="ARBA" id="ARBA00022692"/>
    </source>
</evidence>
<keyword evidence="2" id="KW-0808">Transferase</keyword>
<comment type="subcellular location">
    <subcellularLocation>
        <location evidence="1">Membrane</location>
        <topology evidence="1">Single-pass membrane protein</topology>
    </subcellularLocation>
</comment>
<keyword evidence="6" id="KW-0418">Kinase</keyword>
<dbReference type="InterPro" id="IPR008271">
    <property type="entry name" value="Ser/Thr_kinase_AS"/>
</dbReference>
<dbReference type="SMART" id="SM00220">
    <property type="entry name" value="S_TKc"/>
    <property type="match status" value="1"/>
</dbReference>
<gene>
    <name evidence="13" type="ORF">LUZ61_020637</name>
</gene>
<feature type="transmembrane region" description="Helical" evidence="11">
    <location>
        <begin position="26"/>
        <end position="48"/>
    </location>
</feature>
<dbReference type="CDD" id="cd14066">
    <property type="entry name" value="STKc_IRAK"/>
    <property type="match status" value="1"/>
</dbReference>
<dbReference type="GO" id="GO:0005524">
    <property type="term" value="F:ATP binding"/>
    <property type="evidence" value="ECO:0007669"/>
    <property type="project" value="UniProtKB-UniRule"/>
</dbReference>
<dbReference type="InterPro" id="IPR000719">
    <property type="entry name" value="Prot_kinase_dom"/>
</dbReference>
<proteinExistence type="predicted"/>
<dbReference type="EMBL" id="JAMRDG010000002">
    <property type="protein sequence ID" value="KAJ3691473.1"/>
    <property type="molecule type" value="Genomic_DNA"/>
</dbReference>
<dbReference type="PROSITE" id="PS00107">
    <property type="entry name" value="PROTEIN_KINASE_ATP"/>
    <property type="match status" value="1"/>
</dbReference>
<comment type="caution">
    <text evidence="13">The sequence shown here is derived from an EMBL/GenBank/DDBJ whole genome shotgun (WGS) entry which is preliminary data.</text>
</comment>
<feature type="domain" description="Protein kinase" evidence="12">
    <location>
        <begin position="302"/>
        <end position="595"/>
    </location>
</feature>
<dbReference type="PROSITE" id="PS00108">
    <property type="entry name" value="PROTEIN_KINASE_ST"/>
    <property type="match status" value="1"/>
</dbReference>
<dbReference type="Gene3D" id="1.10.510.10">
    <property type="entry name" value="Transferase(Phosphotransferase) domain 1"/>
    <property type="match status" value="1"/>
</dbReference>
<name>A0AAD6EP09_9POAL</name>
<dbReference type="PANTHER" id="PTHR47974:SF9">
    <property type="entry name" value="RECEPTOR-LIKE SERINE_THREONINE-PROTEIN KINASE"/>
    <property type="match status" value="1"/>
</dbReference>
<keyword evidence="7 10" id="KW-0067">ATP-binding</keyword>
<feature type="transmembrane region" description="Helical" evidence="11">
    <location>
        <begin position="130"/>
        <end position="148"/>
    </location>
</feature>
<dbReference type="InterPro" id="IPR011009">
    <property type="entry name" value="Kinase-like_dom_sf"/>
</dbReference>
<feature type="transmembrane region" description="Helical" evidence="11">
    <location>
        <begin position="178"/>
        <end position="200"/>
    </location>
</feature>